<dbReference type="KEGG" id="ppp:112273228"/>
<dbReference type="PANTHER" id="PTHR47770:SF1">
    <property type="entry name" value="PLANT UBX DOMAIN-CONTAINING PROTEIN 11"/>
    <property type="match status" value="1"/>
</dbReference>
<reference evidence="3 5" key="2">
    <citation type="journal article" date="2018" name="Plant J.">
        <title>The Physcomitrella patens chromosome-scale assembly reveals moss genome structure and evolution.</title>
        <authorList>
            <person name="Lang D."/>
            <person name="Ullrich K.K."/>
            <person name="Murat F."/>
            <person name="Fuchs J."/>
            <person name="Jenkins J."/>
            <person name="Haas F.B."/>
            <person name="Piednoel M."/>
            <person name="Gundlach H."/>
            <person name="Van Bel M."/>
            <person name="Meyberg R."/>
            <person name="Vives C."/>
            <person name="Morata J."/>
            <person name="Symeonidi A."/>
            <person name="Hiss M."/>
            <person name="Muchero W."/>
            <person name="Kamisugi Y."/>
            <person name="Saleh O."/>
            <person name="Blanc G."/>
            <person name="Decker E.L."/>
            <person name="van Gessel N."/>
            <person name="Grimwood J."/>
            <person name="Hayes R.D."/>
            <person name="Graham S.W."/>
            <person name="Gunter L.E."/>
            <person name="McDaniel S.F."/>
            <person name="Hoernstein S.N.W."/>
            <person name="Larsson A."/>
            <person name="Li F.W."/>
            <person name="Perroud P.F."/>
            <person name="Phillips J."/>
            <person name="Ranjan P."/>
            <person name="Rokshar D.S."/>
            <person name="Rothfels C.J."/>
            <person name="Schneider L."/>
            <person name="Shu S."/>
            <person name="Stevenson D.W."/>
            <person name="Thummler F."/>
            <person name="Tillich M."/>
            <person name="Villarreal Aguilar J.C."/>
            <person name="Widiez T."/>
            <person name="Wong G.K."/>
            <person name="Wymore A."/>
            <person name="Zhang Y."/>
            <person name="Zimmer A.D."/>
            <person name="Quatrano R.S."/>
            <person name="Mayer K.F.X."/>
            <person name="Goodstein D."/>
            <person name="Casacuberta J.M."/>
            <person name="Vandepoele K."/>
            <person name="Reski R."/>
            <person name="Cuming A.C."/>
            <person name="Tuskan G.A."/>
            <person name="Maumus F."/>
            <person name="Salse J."/>
            <person name="Schmutz J."/>
            <person name="Rensing S.A."/>
        </authorList>
    </citation>
    <scope>NUCLEOTIDE SEQUENCE [LARGE SCALE GENOMIC DNA]</scope>
    <source>
        <strain evidence="4 5">cv. Gransden 2004</strain>
    </source>
</reference>
<dbReference type="AlphaFoldDB" id="A0A2K1ITP7"/>
<dbReference type="GeneID" id="112273228"/>
<feature type="compositionally biased region" description="Low complexity" evidence="1">
    <location>
        <begin position="455"/>
        <end position="465"/>
    </location>
</feature>
<dbReference type="InterPro" id="IPR036249">
    <property type="entry name" value="Thioredoxin-like_sf"/>
</dbReference>
<dbReference type="OMA" id="FEPNNTS"/>
<dbReference type="PANTHER" id="PTHR47770">
    <property type="entry name" value="PLANT UBX DOMAIN-CONTAINING PROTEIN 11"/>
    <property type="match status" value="1"/>
</dbReference>
<organism evidence="3">
    <name type="scientific">Physcomitrium patens</name>
    <name type="common">Spreading-leaved earth moss</name>
    <name type="synonym">Physcomitrella patens</name>
    <dbReference type="NCBI Taxonomy" id="3218"/>
    <lineage>
        <taxon>Eukaryota</taxon>
        <taxon>Viridiplantae</taxon>
        <taxon>Streptophyta</taxon>
        <taxon>Embryophyta</taxon>
        <taxon>Bryophyta</taxon>
        <taxon>Bryophytina</taxon>
        <taxon>Bryopsida</taxon>
        <taxon>Funariidae</taxon>
        <taxon>Funariales</taxon>
        <taxon>Funariaceae</taxon>
        <taxon>Physcomitrium</taxon>
    </lineage>
</organism>
<feature type="compositionally biased region" description="Polar residues" evidence="1">
    <location>
        <begin position="161"/>
        <end position="176"/>
    </location>
</feature>
<dbReference type="Proteomes" id="UP000006727">
    <property type="component" value="Chromosome 20"/>
</dbReference>
<feature type="compositionally biased region" description="Polar residues" evidence="1">
    <location>
        <begin position="476"/>
        <end position="495"/>
    </location>
</feature>
<dbReference type="EnsemblPlants" id="Pp3c20_2320V3.1">
    <property type="protein sequence ID" value="Pp3c20_2320V3.1"/>
    <property type="gene ID" value="Pp3c20_2320"/>
</dbReference>
<dbReference type="Gene3D" id="3.10.20.90">
    <property type="entry name" value="Phosphatidylinositol 3-kinase Catalytic Subunit, Chain A, domain 1"/>
    <property type="match status" value="1"/>
</dbReference>
<dbReference type="EMBL" id="ABEU02000020">
    <property type="protein sequence ID" value="PNR32653.1"/>
    <property type="molecule type" value="Genomic_DNA"/>
</dbReference>
<dbReference type="Gramene" id="Pp3c20_2320V3.1">
    <property type="protein sequence ID" value="Pp3c20_2320V3.1"/>
    <property type="gene ID" value="Pp3c20_2320"/>
</dbReference>
<proteinExistence type="predicted"/>
<dbReference type="STRING" id="3218.A0A2K1ITP7"/>
<feature type="domain" description="UBX" evidence="2">
    <location>
        <begin position="323"/>
        <end position="394"/>
    </location>
</feature>
<feature type="compositionally biased region" description="Polar residues" evidence="1">
    <location>
        <begin position="262"/>
        <end position="276"/>
    </location>
</feature>
<dbReference type="SUPFAM" id="SSF52833">
    <property type="entry name" value="Thioredoxin-like"/>
    <property type="match status" value="1"/>
</dbReference>
<feature type="region of interest" description="Disordered" evidence="1">
    <location>
        <begin position="161"/>
        <end position="309"/>
    </location>
</feature>
<feature type="compositionally biased region" description="Polar residues" evidence="1">
    <location>
        <begin position="398"/>
        <end position="423"/>
    </location>
</feature>
<feature type="region of interest" description="Disordered" evidence="1">
    <location>
        <begin position="445"/>
        <end position="543"/>
    </location>
</feature>
<gene>
    <name evidence="4" type="primary">LOC112273228</name>
    <name evidence="3" type="ORF">PHYPA_024595</name>
</gene>
<feature type="compositionally biased region" description="Polar residues" evidence="1">
    <location>
        <begin position="183"/>
        <end position="193"/>
    </location>
</feature>
<evidence type="ECO:0000313" key="3">
    <source>
        <dbReference type="EMBL" id="PNR32653.1"/>
    </source>
</evidence>
<dbReference type="Gene3D" id="3.40.30.10">
    <property type="entry name" value="Glutaredoxin"/>
    <property type="match status" value="1"/>
</dbReference>
<accession>A0A2K1ITP7</accession>
<dbReference type="InterPro" id="IPR001012">
    <property type="entry name" value="UBX_dom"/>
</dbReference>
<feature type="compositionally biased region" description="Polar residues" evidence="1">
    <location>
        <begin position="521"/>
        <end position="535"/>
    </location>
</feature>
<sequence length="543" mass="57832">MEAARGDGGAFDHTSDGDVNVPSGIFFKGSTSEAIARAQQDDLVLIVFVAGDDEESVSMELTTFHDSAVLDEVKQHSLILRLQEGTIDAAYFQAIFPLSRVPTITFLGYKGSLLCQLEGYQGTEELLTALRQAVATAKTQLQQARAASAMVALLSSANMTASGTASSAPESQSAGNCTDEGTPVQSNSSTVANSVAPEREVMPTGQNEGSSMGVDVASRKERTVVTSSPVNPVAHPIQEAGPSRVESRDERGSGGSTSTETNTLASKSSAAKNDSQVLKAAEARTVVKQGSGNGNGKNTSMRREQSVEKLVSVPRVRTGPFPLQVKLTNGETIQGTFESYQLLRDVKNFIDLQRTDGNMDYRLAVPFPRKIFTEEDMDKALSKLDIGPRSALLLVGNGTPSDNSYHSRTLQNNDSHSSAQSEANEGGGSYVGRFLSFLSPYVYGRSNSPQDHKSSSSAPPSESNPGTTRALRESSHPTIVNSSRPEPPVQENSAQAGRLSQRRGGSSNVHTLRGNDEDPSQGKNTYWNGNSTQFGGNDEAKED</sequence>
<dbReference type="Pfam" id="PF00789">
    <property type="entry name" value="UBX"/>
    <property type="match status" value="1"/>
</dbReference>
<dbReference type="PROSITE" id="PS50033">
    <property type="entry name" value="UBX"/>
    <property type="match status" value="1"/>
</dbReference>
<evidence type="ECO:0000259" key="2">
    <source>
        <dbReference type="PROSITE" id="PS50033"/>
    </source>
</evidence>
<dbReference type="SUPFAM" id="SSF54236">
    <property type="entry name" value="Ubiquitin-like"/>
    <property type="match status" value="1"/>
</dbReference>
<dbReference type="OrthoDB" id="2445133at2759"/>
<reference evidence="4" key="3">
    <citation type="submission" date="2020-12" db="UniProtKB">
        <authorList>
            <consortium name="EnsemblPlants"/>
        </authorList>
    </citation>
    <scope>IDENTIFICATION</scope>
</reference>
<dbReference type="SMART" id="SM00166">
    <property type="entry name" value="UBX"/>
    <property type="match status" value="1"/>
</dbReference>
<dbReference type="Pfam" id="PF23187">
    <property type="entry name" value="UBX7_N"/>
    <property type="match status" value="1"/>
</dbReference>
<evidence type="ECO:0000256" key="1">
    <source>
        <dbReference type="SAM" id="MobiDB-lite"/>
    </source>
</evidence>
<dbReference type="FunCoup" id="A0A2K1ITP7">
    <property type="interactions" value="3531"/>
</dbReference>
<protein>
    <recommendedName>
        <fullName evidence="2">UBX domain-containing protein</fullName>
    </recommendedName>
</protein>
<dbReference type="InterPro" id="IPR029071">
    <property type="entry name" value="Ubiquitin-like_domsf"/>
</dbReference>
<dbReference type="Gramene" id="Pp3c20_2320V3.2">
    <property type="protein sequence ID" value="Pp3c20_2320V3.2"/>
    <property type="gene ID" value="Pp3c20_2320"/>
</dbReference>
<keyword evidence="5" id="KW-1185">Reference proteome</keyword>
<evidence type="ECO:0000313" key="4">
    <source>
        <dbReference type="EnsemblPlants" id="Pp3c20_2320V3.1"/>
    </source>
</evidence>
<dbReference type="EnsemblPlants" id="Pp3c20_2320V3.2">
    <property type="protein sequence ID" value="Pp3c20_2320V3.2"/>
    <property type="gene ID" value="Pp3c20_2320"/>
</dbReference>
<name>A0A2K1ITP7_PHYPA</name>
<reference evidence="3 5" key="1">
    <citation type="journal article" date="2008" name="Science">
        <title>The Physcomitrella genome reveals evolutionary insights into the conquest of land by plants.</title>
        <authorList>
            <person name="Rensing S."/>
            <person name="Lang D."/>
            <person name="Zimmer A."/>
            <person name="Terry A."/>
            <person name="Salamov A."/>
            <person name="Shapiro H."/>
            <person name="Nishiyama T."/>
            <person name="Perroud P.-F."/>
            <person name="Lindquist E."/>
            <person name="Kamisugi Y."/>
            <person name="Tanahashi T."/>
            <person name="Sakakibara K."/>
            <person name="Fujita T."/>
            <person name="Oishi K."/>
            <person name="Shin-I T."/>
            <person name="Kuroki Y."/>
            <person name="Toyoda A."/>
            <person name="Suzuki Y."/>
            <person name="Hashimoto A."/>
            <person name="Yamaguchi K."/>
            <person name="Sugano A."/>
            <person name="Kohara Y."/>
            <person name="Fujiyama A."/>
            <person name="Anterola A."/>
            <person name="Aoki S."/>
            <person name="Ashton N."/>
            <person name="Barbazuk W.B."/>
            <person name="Barker E."/>
            <person name="Bennetzen J."/>
            <person name="Bezanilla M."/>
            <person name="Blankenship R."/>
            <person name="Cho S.H."/>
            <person name="Dutcher S."/>
            <person name="Estelle M."/>
            <person name="Fawcett J.A."/>
            <person name="Gundlach H."/>
            <person name="Hanada K."/>
            <person name="Heyl A."/>
            <person name="Hicks K.A."/>
            <person name="Hugh J."/>
            <person name="Lohr M."/>
            <person name="Mayer K."/>
            <person name="Melkozernov A."/>
            <person name="Murata T."/>
            <person name="Nelson D."/>
            <person name="Pils B."/>
            <person name="Prigge M."/>
            <person name="Reiss B."/>
            <person name="Renner T."/>
            <person name="Rombauts S."/>
            <person name="Rushton P."/>
            <person name="Sanderfoot A."/>
            <person name="Schween G."/>
            <person name="Shiu S.-H."/>
            <person name="Stueber K."/>
            <person name="Theodoulou F.L."/>
            <person name="Tu H."/>
            <person name="Van de Peer Y."/>
            <person name="Verrier P.J."/>
            <person name="Waters E."/>
            <person name="Wood A."/>
            <person name="Yang L."/>
            <person name="Cove D."/>
            <person name="Cuming A."/>
            <person name="Hasebe M."/>
            <person name="Lucas S."/>
            <person name="Mishler D.B."/>
            <person name="Reski R."/>
            <person name="Grigoriev I."/>
            <person name="Quatrano R.S."/>
            <person name="Boore J.L."/>
        </authorList>
    </citation>
    <scope>NUCLEOTIDE SEQUENCE [LARGE SCALE GENOMIC DNA]</scope>
    <source>
        <strain evidence="4 5">cv. Gransden 2004</strain>
    </source>
</reference>
<evidence type="ECO:0000313" key="5">
    <source>
        <dbReference type="Proteomes" id="UP000006727"/>
    </source>
</evidence>
<dbReference type="PaxDb" id="3218-PP1S152_109V6.1"/>
<dbReference type="RefSeq" id="XP_024357485.1">
    <property type="nucleotide sequence ID" value="XM_024501717.2"/>
</dbReference>
<feature type="region of interest" description="Disordered" evidence="1">
    <location>
        <begin position="395"/>
        <end position="426"/>
    </location>
</feature>